<feature type="region of interest" description="Disordered" evidence="3">
    <location>
        <begin position="251"/>
        <end position="383"/>
    </location>
</feature>
<evidence type="ECO:0000256" key="2">
    <source>
        <dbReference type="ARBA" id="ARBA00023180"/>
    </source>
</evidence>
<proteinExistence type="predicted"/>
<accession>A0A8D2ZSA3</accession>
<keyword evidence="4" id="KW-0732">Signal</keyword>
<keyword evidence="2" id="KW-0325">Glycoprotein</keyword>
<dbReference type="InterPro" id="IPR046350">
    <property type="entry name" value="Cystatin_sf"/>
</dbReference>
<evidence type="ECO:0000256" key="1">
    <source>
        <dbReference type="ARBA" id="ARBA00023157"/>
    </source>
</evidence>
<evidence type="ECO:0008006" key="7">
    <source>
        <dbReference type="Google" id="ProtNLM"/>
    </source>
</evidence>
<reference evidence="5" key="1">
    <citation type="submission" date="2023-05" db="EMBL/GenBank/DDBJ databases">
        <title>High-quality long-read genome of Scophthalmus maximus.</title>
        <authorList>
            <person name="Lien S."/>
            <person name="Martinez P."/>
        </authorList>
    </citation>
    <scope>NUCLEOTIDE SEQUENCE [LARGE SCALE GENOMIC DNA]</scope>
</reference>
<dbReference type="Ensembl" id="ENSSMAT00000006856.2">
    <property type="protein sequence ID" value="ENSSMAP00000006771.2"/>
    <property type="gene ID" value="ENSSMAG00000004187.2"/>
</dbReference>
<dbReference type="InterPro" id="IPR050735">
    <property type="entry name" value="Kininogen_Fetuin_HRG"/>
</dbReference>
<evidence type="ECO:0000256" key="4">
    <source>
        <dbReference type="SAM" id="SignalP"/>
    </source>
</evidence>
<feature type="signal peptide" evidence="4">
    <location>
        <begin position="1"/>
        <end position="19"/>
    </location>
</feature>
<dbReference type="AlphaFoldDB" id="A0A8D2ZSA3"/>
<dbReference type="GO" id="GO:0004866">
    <property type="term" value="F:endopeptidase inhibitor activity"/>
    <property type="evidence" value="ECO:0007669"/>
    <property type="project" value="TreeGrafter"/>
</dbReference>
<keyword evidence="1" id="KW-1015">Disulfide bond</keyword>
<dbReference type="PANTHER" id="PTHR13814:SF16">
    <property type="entry name" value="CYSTATIN"/>
    <property type="match status" value="1"/>
</dbReference>
<dbReference type="SUPFAM" id="SSF54403">
    <property type="entry name" value="Cystatin/monellin"/>
    <property type="match status" value="2"/>
</dbReference>
<name>A0A8D2ZSA3_SCOMX</name>
<feature type="compositionally biased region" description="Basic residues" evidence="3">
    <location>
        <begin position="277"/>
        <end position="293"/>
    </location>
</feature>
<reference evidence="5" key="2">
    <citation type="submission" date="2025-08" db="UniProtKB">
        <authorList>
            <consortium name="Ensembl"/>
        </authorList>
    </citation>
    <scope>IDENTIFICATION</scope>
</reference>
<dbReference type="Proteomes" id="UP000694558">
    <property type="component" value="Chromosome 12"/>
</dbReference>
<protein>
    <recommendedName>
        <fullName evidence="7">Alpha-2-HS-glycoprotein-like</fullName>
    </recommendedName>
</protein>
<evidence type="ECO:0000256" key="3">
    <source>
        <dbReference type="SAM" id="MobiDB-lite"/>
    </source>
</evidence>
<evidence type="ECO:0000313" key="6">
    <source>
        <dbReference type="Proteomes" id="UP000694558"/>
    </source>
</evidence>
<dbReference type="Gene3D" id="3.10.450.10">
    <property type="match status" value="2"/>
</dbReference>
<dbReference type="PANTHER" id="PTHR13814">
    <property type="entry name" value="FETUIN"/>
    <property type="match status" value="1"/>
</dbReference>
<feature type="compositionally biased region" description="Basic and acidic residues" evidence="3">
    <location>
        <begin position="315"/>
        <end position="345"/>
    </location>
</feature>
<sequence>MKTLGVLVLLSSAMLLCRTAPPLEPVTCGDNNGAAAARLAVHDINEHHDHGYKFRLSEIVGNNIEKVDDGCTIELQLNLLETVCHTVHPKHFEDCALRDESQSAVMANCTVSMTVKSGNANVTKYDCDTRKVKTHEEMMMFCPDCPTMIPLNSPDGFPVREAVKQVNSNTTNERYYVLKEVGRITAGYMWQGMFYNAEIVLVETHCPMLSRIVPEACKPLCPDRAHHAFCRSSHRRGKGLLSVECEYYPPSNETALGPGEREPRCNSHPVLLPRPPGHPRRAGHPHHAGHHGRAGNPHHDGHPHSTGHPRPTGHPLHDGHPHPTGHPHHDGHPRPTGHPHHDGHPRPTGHPHHDGHPHHNGHPHHDGSGGHHAHGQPDQGVFLHPFRPCHGLLPGSDPALHPICPMP</sequence>
<gene>
    <name evidence="5" type="primary">ahsg1</name>
</gene>
<dbReference type="GO" id="GO:0005576">
    <property type="term" value="C:extracellular region"/>
    <property type="evidence" value="ECO:0007669"/>
    <property type="project" value="TreeGrafter"/>
</dbReference>
<feature type="compositionally biased region" description="Basic residues" evidence="3">
    <location>
        <begin position="346"/>
        <end position="362"/>
    </location>
</feature>
<organism evidence="5 6">
    <name type="scientific">Scophthalmus maximus</name>
    <name type="common">Turbot</name>
    <name type="synonym">Psetta maxima</name>
    <dbReference type="NCBI Taxonomy" id="52904"/>
    <lineage>
        <taxon>Eukaryota</taxon>
        <taxon>Metazoa</taxon>
        <taxon>Chordata</taxon>
        <taxon>Craniata</taxon>
        <taxon>Vertebrata</taxon>
        <taxon>Euteleostomi</taxon>
        <taxon>Actinopterygii</taxon>
        <taxon>Neopterygii</taxon>
        <taxon>Teleostei</taxon>
        <taxon>Neoteleostei</taxon>
        <taxon>Acanthomorphata</taxon>
        <taxon>Carangaria</taxon>
        <taxon>Pleuronectiformes</taxon>
        <taxon>Pleuronectoidei</taxon>
        <taxon>Scophthalmidae</taxon>
        <taxon>Scophthalmus</taxon>
    </lineage>
</organism>
<evidence type="ECO:0000313" key="5">
    <source>
        <dbReference type="Ensembl" id="ENSSMAP00000006771.2"/>
    </source>
</evidence>
<dbReference type="Pfam" id="PF00666">
    <property type="entry name" value="Cathelicidins"/>
    <property type="match status" value="1"/>
</dbReference>
<feature type="chain" id="PRO_5034006282" description="Alpha-2-HS-glycoprotein-like" evidence="4">
    <location>
        <begin position="20"/>
        <end position="407"/>
    </location>
</feature>
<dbReference type="GeneTree" id="ENSGT00950000182930"/>